<dbReference type="SUPFAM" id="SSF53850">
    <property type="entry name" value="Periplasmic binding protein-like II"/>
    <property type="match status" value="1"/>
</dbReference>
<dbReference type="NCBIfam" id="TIGR02122">
    <property type="entry name" value="TRAP_TAXI"/>
    <property type="match status" value="1"/>
</dbReference>
<feature type="chain" id="PRO_5045778607" evidence="1">
    <location>
        <begin position="27"/>
        <end position="328"/>
    </location>
</feature>
<accession>A0ABY4AIM3</accession>
<sequence length="328" mass="34602">MNIKRYAGIFSAALVVGLAQSPIAQAGGPYNITLAGGSVGGAWSAIGTAIGETIKTQYPGSAFTYEPGRETSNLVLTSEGKVQLGIAHAQMALIAQKGLEPFKKPLTDIRAIALIDPEAAVQILATQSSGITDLAQIKAKKMSVRVSLNQRGTLMSITGEAVLAAYGITVKDIESWGGRVTYGSYNQGLELMKNGQADVIINMLAFPARHILNAARDTKFTMIGLSAEAIKKLNEELGTESISIPANTYDFQPNQVNTIRGKVILVASTAMSNQEAGDIVGAMLKNFDFLQNAHATLKRLSKDALPQTSPIALHPGAMSAYKAAGVLK</sequence>
<dbReference type="PANTHER" id="PTHR42941">
    <property type="entry name" value="SLL1037 PROTEIN"/>
    <property type="match status" value="1"/>
</dbReference>
<evidence type="ECO:0000256" key="1">
    <source>
        <dbReference type="SAM" id="SignalP"/>
    </source>
</evidence>
<dbReference type="RefSeq" id="WP_243478541.1">
    <property type="nucleotide sequence ID" value="NZ_CP063982.1"/>
</dbReference>
<proteinExistence type="predicted"/>
<gene>
    <name evidence="2" type="ORF">DHf2319_11985</name>
</gene>
<name>A0ABY4AIM3_9BURK</name>
<evidence type="ECO:0000313" key="2">
    <source>
        <dbReference type="EMBL" id="UOD50145.1"/>
    </source>
</evidence>
<dbReference type="InterPro" id="IPR011852">
    <property type="entry name" value="TRAP_TAXI"/>
</dbReference>
<dbReference type="EMBL" id="CP063982">
    <property type="protein sequence ID" value="UOD50145.1"/>
    <property type="molecule type" value="Genomic_DNA"/>
</dbReference>
<keyword evidence="3" id="KW-1185">Reference proteome</keyword>
<protein>
    <submittedName>
        <fullName evidence="2">TAXI family TRAP transporter solute-binding subunit</fullName>
    </submittedName>
</protein>
<dbReference type="PANTHER" id="PTHR42941:SF1">
    <property type="entry name" value="SLL1037 PROTEIN"/>
    <property type="match status" value="1"/>
</dbReference>
<dbReference type="Pfam" id="PF16868">
    <property type="entry name" value="NMT1_3"/>
    <property type="match status" value="1"/>
</dbReference>
<reference evidence="2 3" key="1">
    <citation type="submission" date="2020-11" db="EMBL/GenBank/DDBJ databases">
        <title>Algicoccus daihaiensis sp.nov., isolated from Daihai Lake in Inner Mongolia.</title>
        <authorList>
            <person name="Kai J."/>
        </authorList>
    </citation>
    <scope>NUCLEOTIDE SEQUENCE [LARGE SCALE GENOMIC DNA]</scope>
    <source>
        <strain evidence="3">f23</strain>
    </source>
</reference>
<feature type="signal peptide" evidence="1">
    <location>
        <begin position="1"/>
        <end position="26"/>
    </location>
</feature>
<organism evidence="2 3">
    <name type="scientific">Orrella daihaiensis</name>
    <dbReference type="NCBI Taxonomy" id="2782176"/>
    <lineage>
        <taxon>Bacteria</taxon>
        <taxon>Pseudomonadati</taxon>
        <taxon>Pseudomonadota</taxon>
        <taxon>Betaproteobacteria</taxon>
        <taxon>Burkholderiales</taxon>
        <taxon>Alcaligenaceae</taxon>
        <taxon>Orrella</taxon>
    </lineage>
</organism>
<dbReference type="Proteomes" id="UP000831607">
    <property type="component" value="Chromosome"/>
</dbReference>
<evidence type="ECO:0000313" key="3">
    <source>
        <dbReference type="Proteomes" id="UP000831607"/>
    </source>
</evidence>
<dbReference type="Gene3D" id="3.40.190.10">
    <property type="entry name" value="Periplasmic binding protein-like II"/>
    <property type="match status" value="2"/>
</dbReference>
<keyword evidence="1" id="KW-0732">Signal</keyword>